<feature type="transmembrane region" description="Helical" evidence="1">
    <location>
        <begin position="59"/>
        <end position="78"/>
    </location>
</feature>
<dbReference type="AlphaFoldDB" id="A0A1C6TT46"/>
<evidence type="ECO:0000313" key="2">
    <source>
        <dbReference type="EMBL" id="SCL44950.1"/>
    </source>
</evidence>
<protein>
    <recommendedName>
        <fullName evidence="4">Integral membrane protein</fullName>
    </recommendedName>
</protein>
<dbReference type="Proteomes" id="UP000199001">
    <property type="component" value="Unassembled WGS sequence"/>
</dbReference>
<keyword evidence="1" id="KW-0472">Membrane</keyword>
<dbReference type="OrthoDB" id="3697516at2"/>
<feature type="transmembrane region" description="Helical" evidence="1">
    <location>
        <begin position="110"/>
        <end position="132"/>
    </location>
</feature>
<sequence>MSTPTKLPPAARAERSAPPRFFGLMKASTVILAAALLVQGITAGQLMSSEDGSQLHDATGPVVTVAIVLQIIAALLVWRAGRGSARYPAVSALLFLLISVQFVVGGSGNLAVHVPLGVALFGASAVLVAQVWSTRPARRAD</sequence>
<dbReference type="EMBL" id="FMHZ01000002">
    <property type="protein sequence ID" value="SCL44950.1"/>
    <property type="molecule type" value="Genomic_DNA"/>
</dbReference>
<dbReference type="STRING" id="47855.GA0070606_0529"/>
<organism evidence="2 3">
    <name type="scientific">Micromonospora citrea</name>
    <dbReference type="NCBI Taxonomy" id="47855"/>
    <lineage>
        <taxon>Bacteria</taxon>
        <taxon>Bacillati</taxon>
        <taxon>Actinomycetota</taxon>
        <taxon>Actinomycetes</taxon>
        <taxon>Micromonosporales</taxon>
        <taxon>Micromonosporaceae</taxon>
        <taxon>Micromonospora</taxon>
    </lineage>
</organism>
<evidence type="ECO:0000313" key="3">
    <source>
        <dbReference type="Proteomes" id="UP000199001"/>
    </source>
</evidence>
<keyword evidence="1" id="KW-0812">Transmembrane</keyword>
<evidence type="ECO:0000256" key="1">
    <source>
        <dbReference type="SAM" id="Phobius"/>
    </source>
</evidence>
<gene>
    <name evidence="2" type="ORF">GA0070606_0529</name>
</gene>
<proteinExistence type="predicted"/>
<reference evidence="3" key="1">
    <citation type="submission" date="2016-06" db="EMBL/GenBank/DDBJ databases">
        <authorList>
            <person name="Varghese N."/>
            <person name="Submissions Spin"/>
        </authorList>
    </citation>
    <scope>NUCLEOTIDE SEQUENCE [LARGE SCALE GENOMIC DNA]</scope>
    <source>
        <strain evidence="3">DSM 43903</strain>
    </source>
</reference>
<keyword evidence="3" id="KW-1185">Reference proteome</keyword>
<accession>A0A1C6TT46</accession>
<dbReference type="RefSeq" id="WP_091094887.1">
    <property type="nucleotide sequence ID" value="NZ_FMHZ01000002.1"/>
</dbReference>
<name>A0A1C6TT46_9ACTN</name>
<feature type="transmembrane region" description="Helical" evidence="1">
    <location>
        <begin position="85"/>
        <end position="104"/>
    </location>
</feature>
<keyword evidence="1" id="KW-1133">Transmembrane helix</keyword>
<evidence type="ECO:0008006" key="4">
    <source>
        <dbReference type="Google" id="ProtNLM"/>
    </source>
</evidence>